<comment type="caution">
    <text evidence="1">The sequence shown here is derived from an EMBL/GenBank/DDBJ whole genome shotgun (WGS) entry which is preliminary data.</text>
</comment>
<dbReference type="Proteomes" id="UP000321393">
    <property type="component" value="Unassembled WGS sequence"/>
</dbReference>
<accession>A0A5A7UP54</accession>
<gene>
    <name evidence="1" type="ORF">E6C27_scaffold186G001350</name>
</gene>
<reference evidence="1 2" key="1">
    <citation type="submission" date="2019-08" db="EMBL/GenBank/DDBJ databases">
        <title>Draft genome sequences of two oriental melons (Cucumis melo L. var makuwa).</title>
        <authorList>
            <person name="Kwon S.-Y."/>
        </authorList>
    </citation>
    <scope>NUCLEOTIDE SEQUENCE [LARGE SCALE GENOMIC DNA]</scope>
    <source>
        <strain evidence="2">cv. SW 3</strain>
        <tissue evidence="1">Leaf</tissue>
    </source>
</reference>
<evidence type="ECO:0008006" key="3">
    <source>
        <dbReference type="Google" id="ProtNLM"/>
    </source>
</evidence>
<organism evidence="1 2">
    <name type="scientific">Cucumis melo var. makuwa</name>
    <name type="common">Oriental melon</name>
    <dbReference type="NCBI Taxonomy" id="1194695"/>
    <lineage>
        <taxon>Eukaryota</taxon>
        <taxon>Viridiplantae</taxon>
        <taxon>Streptophyta</taxon>
        <taxon>Embryophyta</taxon>
        <taxon>Tracheophyta</taxon>
        <taxon>Spermatophyta</taxon>
        <taxon>Magnoliopsida</taxon>
        <taxon>eudicotyledons</taxon>
        <taxon>Gunneridae</taxon>
        <taxon>Pentapetalae</taxon>
        <taxon>rosids</taxon>
        <taxon>fabids</taxon>
        <taxon>Cucurbitales</taxon>
        <taxon>Cucurbitaceae</taxon>
        <taxon>Benincaseae</taxon>
        <taxon>Cucumis</taxon>
    </lineage>
</organism>
<protein>
    <recommendedName>
        <fullName evidence="3">DNA-directed RNA polymerase I subunit RPA1-like</fullName>
    </recommendedName>
</protein>
<proteinExistence type="predicted"/>
<dbReference type="EMBL" id="SSTE01007511">
    <property type="protein sequence ID" value="KAA0056387.1"/>
    <property type="molecule type" value="Genomic_DNA"/>
</dbReference>
<evidence type="ECO:0000313" key="1">
    <source>
        <dbReference type="EMBL" id="KAA0056387.1"/>
    </source>
</evidence>
<dbReference type="SUPFAM" id="SSF141571">
    <property type="entry name" value="Pentapeptide repeat-like"/>
    <property type="match status" value="1"/>
</dbReference>
<sequence length="230" mass="25231">MALLFSLEGSKELTLKFSDLAAGFFGDSFPFLGGITEYSGKGFPTTGPRIEAENVVIHRGLHVSDYWDFMLMDLEVTVQYVVTIGLDVDHGVWTGKDSESGFGCTRLMCVSFGSTRLICASFGGTRLICASFGSTRLICASFGSTRLMCASFGSTRLICASFGSTRLICAFYGTTRLLCRVSPNRKLTVVRAQRGADRREAGRTREGHMNASGFLIASAMYFVRIFDLWF</sequence>
<dbReference type="AlphaFoldDB" id="A0A5A7UP54"/>
<name>A0A5A7UP54_CUCMM</name>
<evidence type="ECO:0000313" key="2">
    <source>
        <dbReference type="Proteomes" id="UP000321393"/>
    </source>
</evidence>